<organism evidence="2 3">
    <name type="scientific">Dendroctonus ponderosae</name>
    <name type="common">Mountain pine beetle</name>
    <dbReference type="NCBI Taxonomy" id="77166"/>
    <lineage>
        <taxon>Eukaryota</taxon>
        <taxon>Metazoa</taxon>
        <taxon>Ecdysozoa</taxon>
        <taxon>Arthropoda</taxon>
        <taxon>Hexapoda</taxon>
        <taxon>Insecta</taxon>
        <taxon>Pterygota</taxon>
        <taxon>Neoptera</taxon>
        <taxon>Endopterygota</taxon>
        <taxon>Coleoptera</taxon>
        <taxon>Polyphaga</taxon>
        <taxon>Cucujiformia</taxon>
        <taxon>Curculionidae</taxon>
        <taxon>Scolytinae</taxon>
        <taxon>Dendroctonus</taxon>
    </lineage>
</organism>
<proteinExistence type="predicted"/>
<evidence type="ECO:0000313" key="2">
    <source>
        <dbReference type="EMBL" id="ERL86646.1"/>
    </source>
</evidence>
<protein>
    <submittedName>
        <fullName evidence="2">Uncharacterized protein</fullName>
    </submittedName>
</protein>
<gene>
    <name evidence="2" type="ORF">D910_04052</name>
</gene>
<dbReference type="EMBL" id="KB631843">
    <property type="protein sequence ID" value="ERL86646.1"/>
    <property type="molecule type" value="Genomic_DNA"/>
</dbReference>
<dbReference type="Proteomes" id="UP000030742">
    <property type="component" value="Unassembled WGS sequence"/>
</dbReference>
<sequence>MKLQLTSSTHLVDVEHLVHRAAPGALHRPHFQLLLDAVRGALPAHGARVGLHPAEQPLLVDERGGLGRAAAHHPDLCAGAGVAGRGRRAGHVLDAGLSLRLHPANSSGGDRRPQSALPHQYRARGGAQVAPRPRQRALGRRLALHPASPPSHASAGAAARAQLPADALQAAGRPPLGVQAQIKRKWRAARFRSKRANSCTMTTVSVRKVVPPAYLFTVRAYRCAVKLMDGVFGERAFRFQFVRTSGPQNGEDKV</sequence>
<evidence type="ECO:0000256" key="1">
    <source>
        <dbReference type="SAM" id="MobiDB-lite"/>
    </source>
</evidence>
<reference evidence="2 3" key="1">
    <citation type="journal article" date="2013" name="Genome Biol.">
        <title>Draft genome of the mountain pine beetle, Dendroctonus ponderosae Hopkins, a major forest pest.</title>
        <authorList>
            <person name="Keeling C.I."/>
            <person name="Yuen M.M."/>
            <person name="Liao N.Y."/>
            <person name="Docking T.R."/>
            <person name="Chan S.K."/>
            <person name="Taylor G.A."/>
            <person name="Palmquist D.L."/>
            <person name="Jackman S.D."/>
            <person name="Nguyen A."/>
            <person name="Li M."/>
            <person name="Henderson H."/>
            <person name="Janes J.K."/>
            <person name="Zhao Y."/>
            <person name="Pandoh P."/>
            <person name="Moore R."/>
            <person name="Sperling F.A."/>
            <person name="Huber D.P."/>
            <person name="Birol I."/>
            <person name="Jones S.J."/>
            <person name="Bohlmann J."/>
        </authorList>
    </citation>
    <scope>NUCLEOTIDE SEQUENCE</scope>
</reference>
<dbReference type="OrthoDB" id="6160250at2759"/>
<accession>U4U7P6</accession>
<dbReference type="AlphaFoldDB" id="U4U7P6"/>
<evidence type="ECO:0000313" key="3">
    <source>
        <dbReference type="Proteomes" id="UP000030742"/>
    </source>
</evidence>
<feature type="region of interest" description="Disordered" evidence="1">
    <location>
        <begin position="101"/>
        <end position="137"/>
    </location>
</feature>
<name>U4U7P6_DENPD</name>